<reference evidence="2" key="1">
    <citation type="submission" date="2011-02" db="EMBL/GenBank/DDBJ databases">
        <title>The genome of the leaf-cutting ant Acromyrmex echinatior suggests key adaptations to social evolution and fungus farming.</title>
        <authorList>
            <person name="Nygaard S."/>
            <person name="Zhang G."/>
        </authorList>
    </citation>
    <scope>NUCLEOTIDE SEQUENCE</scope>
</reference>
<proteinExistence type="predicted"/>
<accession>F4X7J1</accession>
<dbReference type="EMBL" id="GL888851">
    <property type="protein sequence ID" value="EGI57583.1"/>
    <property type="molecule type" value="Genomic_DNA"/>
</dbReference>
<dbReference type="InParanoid" id="F4X7J1"/>
<name>F4X7J1_ACREC</name>
<dbReference type="AlphaFoldDB" id="F4X7J1"/>
<evidence type="ECO:0000313" key="2">
    <source>
        <dbReference type="EMBL" id="EGI57583.1"/>
    </source>
</evidence>
<gene>
    <name evidence="2" type="ORF">G5I_14383</name>
</gene>
<organism evidence="3">
    <name type="scientific">Acromyrmex echinatior</name>
    <name type="common">Panamanian leafcutter ant</name>
    <name type="synonym">Acromyrmex octospinosus echinatior</name>
    <dbReference type="NCBI Taxonomy" id="103372"/>
    <lineage>
        <taxon>Eukaryota</taxon>
        <taxon>Metazoa</taxon>
        <taxon>Ecdysozoa</taxon>
        <taxon>Arthropoda</taxon>
        <taxon>Hexapoda</taxon>
        <taxon>Insecta</taxon>
        <taxon>Pterygota</taxon>
        <taxon>Neoptera</taxon>
        <taxon>Endopterygota</taxon>
        <taxon>Hymenoptera</taxon>
        <taxon>Apocrita</taxon>
        <taxon>Aculeata</taxon>
        <taxon>Formicoidea</taxon>
        <taxon>Formicidae</taxon>
        <taxon>Myrmicinae</taxon>
        <taxon>Acromyrmex</taxon>
    </lineage>
</organism>
<dbReference type="OrthoDB" id="7547152at2759"/>
<feature type="compositionally biased region" description="Acidic residues" evidence="1">
    <location>
        <begin position="49"/>
        <end position="59"/>
    </location>
</feature>
<dbReference type="Proteomes" id="UP000007755">
    <property type="component" value="Unassembled WGS sequence"/>
</dbReference>
<evidence type="ECO:0000256" key="1">
    <source>
        <dbReference type="SAM" id="MobiDB-lite"/>
    </source>
</evidence>
<evidence type="ECO:0000313" key="3">
    <source>
        <dbReference type="Proteomes" id="UP000007755"/>
    </source>
</evidence>
<sequence length="284" mass="34147">MRRRRRKRRRRNKRRKKRRRKRRWRKKRRRRRRWRKNKRKRKRTKNSAEDEEDGEEEDVEKDRREVYGGGPKHTLGWTRSLRRRRSAGDDADADRIAFNHLIDNLDKAVEEEEDGKGESVEKLKNVLRKRQQRIVRNEEGLNIINVGPPSYMEIALGDHCGHELPLSLETWKNLYEQRWNIYKMLRNEYKDNFISVRPLTISVCMLNDSTLVYLDFSSVRMMIETTLRRIFEFDGCIDVTIERLARLVDIVDVIRDSPTLLSKTQYAIVTSLTNISSSIASYWL</sequence>
<protein>
    <submittedName>
        <fullName evidence="2">Uncharacterized protein</fullName>
    </submittedName>
</protein>
<feature type="compositionally biased region" description="Basic residues" evidence="1">
    <location>
        <begin position="1"/>
        <end position="45"/>
    </location>
</feature>
<feature type="region of interest" description="Disordered" evidence="1">
    <location>
        <begin position="1"/>
        <end position="79"/>
    </location>
</feature>
<keyword evidence="3" id="KW-1185">Reference proteome</keyword>